<accession>A0A392U782</accession>
<feature type="non-terminal residue" evidence="2">
    <location>
        <position position="81"/>
    </location>
</feature>
<proteinExistence type="predicted"/>
<organism evidence="2 3">
    <name type="scientific">Trifolium medium</name>
    <dbReference type="NCBI Taxonomy" id="97028"/>
    <lineage>
        <taxon>Eukaryota</taxon>
        <taxon>Viridiplantae</taxon>
        <taxon>Streptophyta</taxon>
        <taxon>Embryophyta</taxon>
        <taxon>Tracheophyta</taxon>
        <taxon>Spermatophyta</taxon>
        <taxon>Magnoliopsida</taxon>
        <taxon>eudicotyledons</taxon>
        <taxon>Gunneridae</taxon>
        <taxon>Pentapetalae</taxon>
        <taxon>rosids</taxon>
        <taxon>fabids</taxon>
        <taxon>Fabales</taxon>
        <taxon>Fabaceae</taxon>
        <taxon>Papilionoideae</taxon>
        <taxon>50 kb inversion clade</taxon>
        <taxon>NPAAA clade</taxon>
        <taxon>Hologalegina</taxon>
        <taxon>IRL clade</taxon>
        <taxon>Trifolieae</taxon>
        <taxon>Trifolium</taxon>
    </lineage>
</organism>
<evidence type="ECO:0000256" key="1">
    <source>
        <dbReference type="SAM" id="MobiDB-lite"/>
    </source>
</evidence>
<protein>
    <submittedName>
        <fullName evidence="2">Auxin response factor-like protein</fullName>
    </submittedName>
</protein>
<dbReference type="EMBL" id="LXQA010754114">
    <property type="protein sequence ID" value="MCI69343.1"/>
    <property type="molecule type" value="Genomic_DNA"/>
</dbReference>
<dbReference type="Proteomes" id="UP000265520">
    <property type="component" value="Unassembled WGS sequence"/>
</dbReference>
<reference evidence="2 3" key="1">
    <citation type="journal article" date="2018" name="Front. Plant Sci.">
        <title>Red Clover (Trifolium pratense) and Zigzag Clover (T. medium) - A Picture of Genomic Similarities and Differences.</title>
        <authorList>
            <person name="Dluhosova J."/>
            <person name="Istvanek J."/>
            <person name="Nedelnik J."/>
            <person name="Repkova J."/>
        </authorList>
    </citation>
    <scope>NUCLEOTIDE SEQUENCE [LARGE SCALE GENOMIC DNA]</scope>
    <source>
        <strain evidence="3">cv. 10/8</strain>
        <tissue evidence="2">Leaf</tissue>
    </source>
</reference>
<comment type="caution">
    <text evidence="2">The sequence shown here is derived from an EMBL/GenBank/DDBJ whole genome shotgun (WGS) entry which is preliminary data.</text>
</comment>
<keyword evidence="3" id="KW-1185">Reference proteome</keyword>
<evidence type="ECO:0000313" key="3">
    <source>
        <dbReference type="Proteomes" id="UP000265520"/>
    </source>
</evidence>
<evidence type="ECO:0000313" key="2">
    <source>
        <dbReference type="EMBL" id="MCI69343.1"/>
    </source>
</evidence>
<feature type="compositionally biased region" description="Polar residues" evidence="1">
    <location>
        <begin position="8"/>
        <end position="27"/>
    </location>
</feature>
<feature type="non-terminal residue" evidence="2">
    <location>
        <position position="1"/>
    </location>
</feature>
<sequence>GFPRVLQGQESSTLRGNLAENNDSYTAEKSVAWPSANDEEKIDAVSTSRRFGTDNWMSMSRQEATYSDLLSGFGSARGDHA</sequence>
<feature type="region of interest" description="Disordered" evidence="1">
    <location>
        <begin position="1"/>
        <end position="46"/>
    </location>
</feature>
<dbReference type="AlphaFoldDB" id="A0A392U782"/>
<name>A0A392U782_9FABA</name>